<dbReference type="PANTHER" id="PTHR42718">
    <property type="entry name" value="MAJOR FACILITATOR SUPERFAMILY MULTIDRUG TRANSPORTER MFSC"/>
    <property type="match status" value="1"/>
</dbReference>
<name>A0ABW3CP28_9ACTN</name>
<dbReference type="InterPro" id="IPR011701">
    <property type="entry name" value="MFS"/>
</dbReference>
<feature type="transmembrane region" description="Helical" evidence="6">
    <location>
        <begin position="92"/>
        <end position="111"/>
    </location>
</feature>
<protein>
    <submittedName>
        <fullName evidence="8">MFS transporter</fullName>
    </submittedName>
</protein>
<keyword evidence="3 6" id="KW-0812">Transmembrane</keyword>
<feature type="transmembrane region" description="Helical" evidence="6">
    <location>
        <begin position="25"/>
        <end position="47"/>
    </location>
</feature>
<gene>
    <name evidence="8" type="ORF">ACFQ07_28910</name>
</gene>
<keyword evidence="9" id="KW-1185">Reference proteome</keyword>
<comment type="subcellular location">
    <subcellularLocation>
        <location evidence="1">Cell membrane</location>
        <topology evidence="1">Multi-pass membrane protein</topology>
    </subcellularLocation>
</comment>
<evidence type="ECO:0000256" key="6">
    <source>
        <dbReference type="SAM" id="Phobius"/>
    </source>
</evidence>
<organism evidence="8 9">
    <name type="scientific">Actinomadura adrarensis</name>
    <dbReference type="NCBI Taxonomy" id="1819600"/>
    <lineage>
        <taxon>Bacteria</taxon>
        <taxon>Bacillati</taxon>
        <taxon>Actinomycetota</taxon>
        <taxon>Actinomycetes</taxon>
        <taxon>Streptosporangiales</taxon>
        <taxon>Thermomonosporaceae</taxon>
        <taxon>Actinomadura</taxon>
    </lineage>
</organism>
<feature type="transmembrane region" description="Helical" evidence="6">
    <location>
        <begin position="59"/>
        <end position="80"/>
    </location>
</feature>
<keyword evidence="4 6" id="KW-1133">Transmembrane helix</keyword>
<sequence length="141" mass="14821">MEVRSPRVPATDPAGAGPRERRRRLAFFAVCLGNFIVMLDTNIVNLALPHIRASLEGSLAGLVWVANGYTLTVAALILNGGALADRLGNDRAYRWGALGFAVASLSCAVAPNLLALVVLRIVQGAFGALLLPSLLGLIPHL</sequence>
<keyword evidence="5 6" id="KW-0472">Membrane</keyword>
<feature type="non-terminal residue" evidence="8">
    <location>
        <position position="141"/>
    </location>
</feature>
<accession>A0ABW3CP28</accession>
<dbReference type="InterPro" id="IPR020846">
    <property type="entry name" value="MFS_dom"/>
</dbReference>
<evidence type="ECO:0000313" key="8">
    <source>
        <dbReference type="EMBL" id="MFD0856295.1"/>
    </source>
</evidence>
<dbReference type="EMBL" id="JBHTIR010004052">
    <property type="protein sequence ID" value="MFD0856295.1"/>
    <property type="molecule type" value="Genomic_DNA"/>
</dbReference>
<feature type="domain" description="Major facilitator superfamily (MFS) profile" evidence="7">
    <location>
        <begin position="26"/>
        <end position="141"/>
    </location>
</feature>
<evidence type="ECO:0000313" key="9">
    <source>
        <dbReference type="Proteomes" id="UP001597083"/>
    </source>
</evidence>
<dbReference type="SUPFAM" id="SSF103473">
    <property type="entry name" value="MFS general substrate transporter"/>
    <property type="match status" value="1"/>
</dbReference>
<dbReference type="InterPro" id="IPR036259">
    <property type="entry name" value="MFS_trans_sf"/>
</dbReference>
<dbReference type="Proteomes" id="UP001597083">
    <property type="component" value="Unassembled WGS sequence"/>
</dbReference>
<evidence type="ECO:0000256" key="5">
    <source>
        <dbReference type="ARBA" id="ARBA00023136"/>
    </source>
</evidence>
<evidence type="ECO:0000256" key="2">
    <source>
        <dbReference type="ARBA" id="ARBA00022448"/>
    </source>
</evidence>
<evidence type="ECO:0000256" key="4">
    <source>
        <dbReference type="ARBA" id="ARBA00022989"/>
    </source>
</evidence>
<dbReference type="Gene3D" id="1.20.1250.20">
    <property type="entry name" value="MFS general substrate transporter like domains"/>
    <property type="match status" value="1"/>
</dbReference>
<comment type="caution">
    <text evidence="8">The sequence shown here is derived from an EMBL/GenBank/DDBJ whole genome shotgun (WGS) entry which is preliminary data.</text>
</comment>
<reference evidence="9" key="1">
    <citation type="journal article" date="2019" name="Int. J. Syst. Evol. Microbiol.">
        <title>The Global Catalogue of Microorganisms (GCM) 10K type strain sequencing project: providing services to taxonomists for standard genome sequencing and annotation.</title>
        <authorList>
            <consortium name="The Broad Institute Genomics Platform"/>
            <consortium name="The Broad Institute Genome Sequencing Center for Infectious Disease"/>
            <person name="Wu L."/>
            <person name="Ma J."/>
        </authorList>
    </citation>
    <scope>NUCLEOTIDE SEQUENCE [LARGE SCALE GENOMIC DNA]</scope>
    <source>
        <strain evidence="9">JCM 31696</strain>
    </source>
</reference>
<evidence type="ECO:0000256" key="1">
    <source>
        <dbReference type="ARBA" id="ARBA00004651"/>
    </source>
</evidence>
<dbReference type="Pfam" id="PF07690">
    <property type="entry name" value="MFS_1"/>
    <property type="match status" value="1"/>
</dbReference>
<keyword evidence="2" id="KW-0813">Transport</keyword>
<dbReference type="PROSITE" id="PS50850">
    <property type="entry name" value="MFS"/>
    <property type="match status" value="1"/>
</dbReference>
<dbReference type="PANTHER" id="PTHR42718:SF9">
    <property type="entry name" value="MAJOR FACILITATOR SUPERFAMILY MULTIDRUG TRANSPORTER MFSC"/>
    <property type="match status" value="1"/>
</dbReference>
<evidence type="ECO:0000256" key="3">
    <source>
        <dbReference type="ARBA" id="ARBA00022692"/>
    </source>
</evidence>
<evidence type="ECO:0000259" key="7">
    <source>
        <dbReference type="PROSITE" id="PS50850"/>
    </source>
</evidence>
<proteinExistence type="predicted"/>